<dbReference type="Proteomes" id="UP000567179">
    <property type="component" value="Unassembled WGS sequence"/>
</dbReference>
<comment type="caution">
    <text evidence="6">The sequence shown here is derived from an EMBL/GenBank/DDBJ whole genome shotgun (WGS) entry which is preliminary data.</text>
</comment>
<gene>
    <name evidence="6" type="ORF">D9619_000831</name>
</gene>
<organism evidence="6 7">
    <name type="scientific">Psilocybe cf. subviscida</name>
    <dbReference type="NCBI Taxonomy" id="2480587"/>
    <lineage>
        <taxon>Eukaryota</taxon>
        <taxon>Fungi</taxon>
        <taxon>Dikarya</taxon>
        <taxon>Basidiomycota</taxon>
        <taxon>Agaricomycotina</taxon>
        <taxon>Agaricomycetes</taxon>
        <taxon>Agaricomycetidae</taxon>
        <taxon>Agaricales</taxon>
        <taxon>Agaricineae</taxon>
        <taxon>Strophariaceae</taxon>
        <taxon>Psilocybe</taxon>
    </lineage>
</organism>
<dbReference type="Gene3D" id="3.30.1360.120">
    <property type="entry name" value="Probable tRNA modification gtpase trme, domain 1"/>
    <property type="match status" value="1"/>
</dbReference>
<keyword evidence="7" id="KW-1185">Reference proteome</keyword>
<evidence type="ECO:0000256" key="2">
    <source>
        <dbReference type="ARBA" id="ARBA00022946"/>
    </source>
</evidence>
<dbReference type="PANTHER" id="PTHR22602:SF0">
    <property type="entry name" value="TRANSFERASE CAF17, MITOCHONDRIAL-RELATED"/>
    <property type="match status" value="1"/>
</dbReference>
<comment type="similarity">
    <text evidence="4">Belongs to the GcvT family. CAF17/IBA57 subfamily.</text>
</comment>
<dbReference type="SUPFAM" id="SSF103025">
    <property type="entry name" value="Folate-binding domain"/>
    <property type="match status" value="1"/>
</dbReference>
<evidence type="ECO:0000256" key="4">
    <source>
        <dbReference type="ARBA" id="ARBA00093447"/>
    </source>
</evidence>
<comment type="subcellular location">
    <subcellularLocation>
        <location evidence="1">Mitochondrion</location>
    </subcellularLocation>
</comment>
<evidence type="ECO:0000259" key="5">
    <source>
        <dbReference type="Pfam" id="PF25455"/>
    </source>
</evidence>
<dbReference type="InterPro" id="IPR045179">
    <property type="entry name" value="YgfZ/GcvT"/>
</dbReference>
<proteinExistence type="inferred from homology"/>
<sequence length="357" mass="40254">MTPSIVQSLLRTTPSLAPVANRALLSVTGSQAPEFLHGLLATSVQKPLRNQFSSILHPQGRVMYDVFIYATPDGYLLEYDSRESEATPLLTYFKRHVLRSKVKFRSVTNEYDVWCAWGSSKDRDWESKRDWRWAQSGAVEPVWQDAESGGWPWGSDPFIIHDRRAVGMGRRLLAQKGTLPSEKSTHDVLSTEEYTLHRILHGVPEGFKDIPPLQAFPMDSNLDMMGAVDFRKGCYVGQELTVRTYHTGVVRKRIFPVLLKTVNDSTLPPLPDNLDIKTINTGIEGRGPRPRGTGKLLSTHNNVGLALLRLEHVAGVNKGDLRLQVELPNDTQARSLEVSPWQPDWWPQQPLEMSKVL</sequence>
<dbReference type="GO" id="GO:0005759">
    <property type="term" value="C:mitochondrial matrix"/>
    <property type="evidence" value="ECO:0007669"/>
    <property type="project" value="TreeGrafter"/>
</dbReference>
<protein>
    <recommendedName>
        <fullName evidence="5">CAF17 C-terminal domain-containing protein</fullName>
    </recommendedName>
</protein>
<dbReference type="InterPro" id="IPR017703">
    <property type="entry name" value="YgfZ/GCV_T_CS"/>
</dbReference>
<evidence type="ECO:0000313" key="6">
    <source>
        <dbReference type="EMBL" id="KAF5321110.1"/>
    </source>
</evidence>
<dbReference type="GO" id="GO:0016226">
    <property type="term" value="P:iron-sulfur cluster assembly"/>
    <property type="evidence" value="ECO:0007669"/>
    <property type="project" value="TreeGrafter"/>
</dbReference>
<evidence type="ECO:0000256" key="1">
    <source>
        <dbReference type="ARBA" id="ARBA00004173"/>
    </source>
</evidence>
<dbReference type="InterPro" id="IPR057460">
    <property type="entry name" value="CAF17_C"/>
</dbReference>
<name>A0A8H5BD15_9AGAR</name>
<evidence type="ECO:0000256" key="3">
    <source>
        <dbReference type="ARBA" id="ARBA00023128"/>
    </source>
</evidence>
<dbReference type="AlphaFoldDB" id="A0A8H5BD15"/>
<dbReference type="PANTHER" id="PTHR22602">
    <property type="entry name" value="TRANSFERASE CAF17, MITOCHONDRIAL-RELATED"/>
    <property type="match status" value="1"/>
</dbReference>
<dbReference type="Pfam" id="PF25455">
    <property type="entry name" value="Beta-barrel_CAF17_C"/>
    <property type="match status" value="1"/>
</dbReference>
<dbReference type="OrthoDB" id="191995at2759"/>
<feature type="domain" description="CAF17 C-terminal" evidence="5">
    <location>
        <begin position="251"/>
        <end position="348"/>
    </location>
</feature>
<evidence type="ECO:0000313" key="7">
    <source>
        <dbReference type="Proteomes" id="UP000567179"/>
    </source>
</evidence>
<dbReference type="NCBIfam" id="TIGR03317">
    <property type="entry name" value="ygfZ_signature"/>
    <property type="match status" value="1"/>
</dbReference>
<dbReference type="EMBL" id="JAACJJ010000028">
    <property type="protein sequence ID" value="KAF5321110.1"/>
    <property type="molecule type" value="Genomic_DNA"/>
</dbReference>
<reference evidence="6 7" key="1">
    <citation type="journal article" date="2020" name="ISME J.">
        <title>Uncovering the hidden diversity of litter-decomposition mechanisms in mushroom-forming fungi.</title>
        <authorList>
            <person name="Floudas D."/>
            <person name="Bentzer J."/>
            <person name="Ahren D."/>
            <person name="Johansson T."/>
            <person name="Persson P."/>
            <person name="Tunlid A."/>
        </authorList>
    </citation>
    <scope>NUCLEOTIDE SEQUENCE [LARGE SCALE GENOMIC DNA]</scope>
    <source>
        <strain evidence="6 7">CBS 101986</strain>
    </source>
</reference>
<accession>A0A8H5BD15</accession>
<dbReference type="InterPro" id="IPR027266">
    <property type="entry name" value="TrmE/GcvT-like"/>
</dbReference>
<keyword evidence="2" id="KW-0809">Transit peptide</keyword>
<keyword evidence="3" id="KW-0496">Mitochondrion</keyword>